<evidence type="ECO:0000313" key="1">
    <source>
        <dbReference type="EMBL" id="GDY28894.1"/>
    </source>
</evidence>
<dbReference type="AlphaFoldDB" id="A0A4D4J0K8"/>
<dbReference type="InterPro" id="IPR010697">
    <property type="entry name" value="YspA"/>
</dbReference>
<reference evidence="2" key="1">
    <citation type="submission" date="2019-04" db="EMBL/GenBank/DDBJ databases">
        <title>Draft genome sequence of Pseudonocardiaceae bacterium SL3-2-4.</title>
        <authorList>
            <person name="Ningsih F."/>
            <person name="Yokota A."/>
            <person name="Sakai Y."/>
            <person name="Nanatani K."/>
            <person name="Yabe S."/>
            <person name="Oetari A."/>
            <person name="Sjamsuridzal W."/>
        </authorList>
    </citation>
    <scope>NUCLEOTIDE SEQUENCE [LARGE SCALE GENOMIC DNA]</scope>
    <source>
        <strain evidence="2">SL3-2-4</strain>
    </source>
</reference>
<evidence type="ECO:0000313" key="2">
    <source>
        <dbReference type="Proteomes" id="UP000298860"/>
    </source>
</evidence>
<dbReference type="PANTHER" id="PTHR38440:SF1">
    <property type="entry name" value="UPF0398 PROTEIN SPR0331"/>
    <property type="match status" value="1"/>
</dbReference>
<dbReference type="Proteomes" id="UP000298860">
    <property type="component" value="Unassembled WGS sequence"/>
</dbReference>
<protein>
    <recommendedName>
        <fullName evidence="3">DUF1273 domain-containing protein</fullName>
    </recommendedName>
</protein>
<dbReference type="Gene3D" id="3.40.50.450">
    <property type="match status" value="1"/>
</dbReference>
<proteinExistence type="predicted"/>
<accession>A0A4D4J0K8</accession>
<dbReference type="SUPFAM" id="SSF102405">
    <property type="entry name" value="MCP/YpsA-like"/>
    <property type="match status" value="1"/>
</dbReference>
<comment type="caution">
    <text evidence="1">The sequence shown here is derived from an EMBL/GenBank/DDBJ whole genome shotgun (WGS) entry which is preliminary data.</text>
</comment>
<evidence type="ECO:0008006" key="3">
    <source>
        <dbReference type="Google" id="ProtNLM"/>
    </source>
</evidence>
<dbReference type="RefSeq" id="WP_137812096.1">
    <property type="nucleotide sequence ID" value="NZ_BJFL01000002.1"/>
</dbReference>
<keyword evidence="2" id="KW-1185">Reference proteome</keyword>
<dbReference type="EMBL" id="BJFL01000002">
    <property type="protein sequence ID" value="GDY28894.1"/>
    <property type="molecule type" value="Genomic_DNA"/>
</dbReference>
<dbReference type="OrthoDB" id="3231229at2"/>
<gene>
    <name evidence="1" type="ORF">GTS_05270</name>
</gene>
<dbReference type="PANTHER" id="PTHR38440">
    <property type="entry name" value="UPF0398 PROTEIN YPSA"/>
    <property type="match status" value="1"/>
</dbReference>
<organism evidence="1 2">
    <name type="scientific">Gandjariella thermophila</name>
    <dbReference type="NCBI Taxonomy" id="1931992"/>
    <lineage>
        <taxon>Bacteria</taxon>
        <taxon>Bacillati</taxon>
        <taxon>Actinomycetota</taxon>
        <taxon>Actinomycetes</taxon>
        <taxon>Pseudonocardiales</taxon>
        <taxon>Pseudonocardiaceae</taxon>
        <taxon>Gandjariella</taxon>
    </lineage>
</organism>
<name>A0A4D4J0K8_9PSEU</name>
<sequence length="168" mass="17548">MTRIGVTGHSNLTRPSVPLVTDALREAVEEMRAELAGRAGGVDLTGVTCLAPGADQLFARVVLELGGRVEVVLPAKDYRASLDPARRAEFDELVAAAAEVRVLPFARSGRPAYQAAGDEVVSSVQGVVAVWDGQPGGRPGSTAGVVARARERGVPVRVVWPSGARRDG</sequence>